<dbReference type="EMBL" id="JBHTJV010000002">
    <property type="protein sequence ID" value="MFD0914819.1"/>
    <property type="molecule type" value="Genomic_DNA"/>
</dbReference>
<feature type="chain" id="PRO_5047147638" evidence="1">
    <location>
        <begin position="22"/>
        <end position="107"/>
    </location>
</feature>
<keyword evidence="3" id="KW-1185">Reference proteome</keyword>
<reference evidence="3" key="1">
    <citation type="journal article" date="2019" name="Int. J. Syst. Evol. Microbiol.">
        <title>The Global Catalogue of Microorganisms (GCM) 10K type strain sequencing project: providing services to taxonomists for standard genome sequencing and annotation.</title>
        <authorList>
            <consortium name="The Broad Institute Genomics Platform"/>
            <consortium name="The Broad Institute Genome Sequencing Center for Infectious Disease"/>
            <person name="Wu L."/>
            <person name="Ma J."/>
        </authorList>
    </citation>
    <scope>NUCLEOTIDE SEQUENCE [LARGE SCALE GENOMIC DNA]</scope>
    <source>
        <strain evidence="3">CCUG 60023</strain>
    </source>
</reference>
<sequence length="107" mass="11787">MKSFHALICCCALATSLICNAAMAQQTDAGWLEELRFDMQFNHDCEVAYFLNIVERNQSEGLFVSARVMCADGRSFDASKKANDEEFSVEACGVATCEATIEGRDQS</sequence>
<dbReference type="Proteomes" id="UP001597101">
    <property type="component" value="Unassembled WGS sequence"/>
</dbReference>
<protein>
    <submittedName>
        <fullName evidence="2">Uncharacterized protein</fullName>
    </submittedName>
</protein>
<proteinExistence type="predicted"/>
<evidence type="ECO:0000256" key="1">
    <source>
        <dbReference type="SAM" id="SignalP"/>
    </source>
</evidence>
<name>A0ABW3FDE4_9HYPH</name>
<feature type="signal peptide" evidence="1">
    <location>
        <begin position="1"/>
        <end position="21"/>
    </location>
</feature>
<comment type="caution">
    <text evidence="2">The sequence shown here is derived from an EMBL/GenBank/DDBJ whole genome shotgun (WGS) entry which is preliminary data.</text>
</comment>
<evidence type="ECO:0000313" key="3">
    <source>
        <dbReference type="Proteomes" id="UP001597101"/>
    </source>
</evidence>
<accession>A0ABW3FDE4</accession>
<organism evidence="2 3">
    <name type="scientific">Pseudahrensia aquimaris</name>
    <dbReference type="NCBI Taxonomy" id="744461"/>
    <lineage>
        <taxon>Bacteria</taxon>
        <taxon>Pseudomonadati</taxon>
        <taxon>Pseudomonadota</taxon>
        <taxon>Alphaproteobacteria</taxon>
        <taxon>Hyphomicrobiales</taxon>
        <taxon>Ahrensiaceae</taxon>
        <taxon>Pseudahrensia</taxon>
    </lineage>
</organism>
<gene>
    <name evidence="2" type="ORF">ACFQ14_00195</name>
</gene>
<evidence type="ECO:0000313" key="2">
    <source>
        <dbReference type="EMBL" id="MFD0914819.1"/>
    </source>
</evidence>
<keyword evidence="1" id="KW-0732">Signal</keyword>
<dbReference type="RefSeq" id="WP_377210679.1">
    <property type="nucleotide sequence ID" value="NZ_JBHTJV010000002.1"/>
</dbReference>